<organism evidence="1 2">
    <name type="scientific">Luteimonas yindakuii</name>
    <dbReference type="NCBI Taxonomy" id="2565782"/>
    <lineage>
        <taxon>Bacteria</taxon>
        <taxon>Pseudomonadati</taxon>
        <taxon>Pseudomonadota</taxon>
        <taxon>Gammaproteobacteria</taxon>
        <taxon>Lysobacterales</taxon>
        <taxon>Lysobacteraceae</taxon>
        <taxon>Luteimonas</taxon>
    </lineage>
</organism>
<reference evidence="1 2" key="1">
    <citation type="submission" date="2019-01" db="EMBL/GenBank/DDBJ databases">
        <authorList>
            <person name="Zhang S."/>
        </authorList>
    </citation>
    <scope>NUCLEOTIDE SEQUENCE [LARGE SCALE GENOMIC DNA]</scope>
    <source>
        <strain evidence="1 2">1626</strain>
    </source>
</reference>
<name>A0A4Z1R141_9GAMM</name>
<proteinExistence type="predicted"/>
<evidence type="ECO:0000313" key="1">
    <source>
        <dbReference type="EMBL" id="TKS53192.1"/>
    </source>
</evidence>
<dbReference type="EMBL" id="SPUH01000002">
    <property type="protein sequence ID" value="TKS53192.1"/>
    <property type="molecule type" value="Genomic_DNA"/>
</dbReference>
<sequence>MNVQILTTASRREPLTQAFYAARQAPSASAHRYREFGIGYGSSSGYGRPVRYVDPSPALRFRLG</sequence>
<protein>
    <submittedName>
        <fullName evidence="1">Uncharacterized protein</fullName>
    </submittedName>
</protein>
<evidence type="ECO:0000313" key="2">
    <source>
        <dbReference type="Proteomes" id="UP000298681"/>
    </source>
</evidence>
<accession>A0A4Z1R141</accession>
<keyword evidence="2" id="KW-1185">Reference proteome</keyword>
<dbReference type="AlphaFoldDB" id="A0A4Z1R141"/>
<dbReference type="RefSeq" id="WP_134675311.1">
    <property type="nucleotide sequence ID" value="NZ_SPUH01000002.1"/>
</dbReference>
<dbReference type="Proteomes" id="UP000298681">
    <property type="component" value="Unassembled WGS sequence"/>
</dbReference>
<comment type="caution">
    <text evidence="1">The sequence shown here is derived from an EMBL/GenBank/DDBJ whole genome shotgun (WGS) entry which is preliminary data.</text>
</comment>
<gene>
    <name evidence="1" type="ORF">E4582_13505</name>
</gene>